<dbReference type="PANTHER" id="PTHR33993:SF14">
    <property type="entry name" value="GB|AAF24581.1"/>
    <property type="match status" value="1"/>
</dbReference>
<dbReference type="Gene3D" id="3.10.180.10">
    <property type="entry name" value="2,3-Dihydroxybiphenyl 1,2-Dioxygenase, domain 1"/>
    <property type="match status" value="2"/>
</dbReference>
<dbReference type="RefSeq" id="WP_233727801.1">
    <property type="nucleotide sequence ID" value="NZ_JAJVCN010000002.1"/>
</dbReference>
<evidence type="ECO:0000313" key="1">
    <source>
        <dbReference type="EMBL" id="MCE7006304.1"/>
    </source>
</evidence>
<reference evidence="1 2" key="1">
    <citation type="submission" date="2021-12" db="EMBL/GenBank/DDBJ databases">
        <title>Genome sequence of Kibdelosporangium philippinense ATCC 49844.</title>
        <authorList>
            <person name="Fedorov E.A."/>
            <person name="Omeragic M."/>
            <person name="Shalygina K.F."/>
            <person name="Maclea K.S."/>
        </authorList>
    </citation>
    <scope>NUCLEOTIDE SEQUENCE [LARGE SCALE GENOMIC DNA]</scope>
    <source>
        <strain evidence="1 2">ATCC 49844</strain>
    </source>
</reference>
<evidence type="ECO:0008006" key="3">
    <source>
        <dbReference type="Google" id="ProtNLM"/>
    </source>
</evidence>
<dbReference type="InterPro" id="IPR029068">
    <property type="entry name" value="Glyas_Bleomycin-R_OHBP_Dase"/>
</dbReference>
<evidence type="ECO:0000313" key="2">
    <source>
        <dbReference type="Proteomes" id="UP001521150"/>
    </source>
</evidence>
<dbReference type="EMBL" id="JAJVCN010000002">
    <property type="protein sequence ID" value="MCE7006304.1"/>
    <property type="molecule type" value="Genomic_DNA"/>
</dbReference>
<organism evidence="1 2">
    <name type="scientific">Kibdelosporangium philippinense</name>
    <dbReference type="NCBI Taxonomy" id="211113"/>
    <lineage>
        <taxon>Bacteria</taxon>
        <taxon>Bacillati</taxon>
        <taxon>Actinomycetota</taxon>
        <taxon>Actinomycetes</taxon>
        <taxon>Pseudonocardiales</taxon>
        <taxon>Pseudonocardiaceae</taxon>
        <taxon>Kibdelosporangium</taxon>
    </lineage>
</organism>
<name>A0ABS8ZEQ1_9PSEU</name>
<dbReference type="Proteomes" id="UP001521150">
    <property type="component" value="Unassembled WGS sequence"/>
</dbReference>
<gene>
    <name evidence="1" type="ORF">LWC34_26195</name>
</gene>
<dbReference type="SUPFAM" id="SSF54593">
    <property type="entry name" value="Glyoxalase/Bleomycin resistance protein/Dihydroxybiphenyl dioxygenase"/>
    <property type="match status" value="1"/>
</dbReference>
<dbReference type="InterPro" id="IPR052164">
    <property type="entry name" value="Anthracycline_SecMetBiosynth"/>
</dbReference>
<keyword evidence="2" id="KW-1185">Reference proteome</keyword>
<dbReference type="PANTHER" id="PTHR33993">
    <property type="entry name" value="GLYOXALASE-RELATED"/>
    <property type="match status" value="1"/>
</dbReference>
<protein>
    <recommendedName>
        <fullName evidence="3">VOC family protein</fullName>
    </recommendedName>
</protein>
<comment type="caution">
    <text evidence="1">The sequence shown here is derived from an EMBL/GenBank/DDBJ whole genome shotgun (WGS) entry which is preliminary data.</text>
</comment>
<sequence>MRKVDLGPFAEEGAEITGKADPMRYPEGSVCWIDLGTPNPAATQAFYSALFGWTITESDSSGYWLCTLHGKALGSAAVALDPVGAPVSLWQPGRHIGMDLVGEFGTFAGVSLLTDDVSGAADFHQSALHWTTDFVARIGPPPGMPTTQRSLWLVEFASDSPESDAERAQQLGAAYVSGSTGRVILRDPTGALFALTKQQP</sequence>
<accession>A0ABS8ZEQ1</accession>
<proteinExistence type="predicted"/>